<dbReference type="InterPro" id="IPR044926">
    <property type="entry name" value="RGS_subdomain_2"/>
</dbReference>
<evidence type="ECO:0008006" key="4">
    <source>
        <dbReference type="Google" id="ProtNLM"/>
    </source>
</evidence>
<evidence type="ECO:0000313" key="2">
    <source>
        <dbReference type="EMBL" id="RXG46305.1"/>
    </source>
</evidence>
<feature type="compositionally biased region" description="Basic and acidic residues" evidence="1">
    <location>
        <begin position="214"/>
        <end position="226"/>
    </location>
</feature>
<organism evidence="2 3">
    <name type="scientific">Verticillium dahliae</name>
    <name type="common">Verticillium wilt</name>
    <dbReference type="NCBI Taxonomy" id="27337"/>
    <lineage>
        <taxon>Eukaryota</taxon>
        <taxon>Fungi</taxon>
        <taxon>Dikarya</taxon>
        <taxon>Ascomycota</taxon>
        <taxon>Pezizomycotina</taxon>
        <taxon>Sordariomycetes</taxon>
        <taxon>Hypocreomycetidae</taxon>
        <taxon>Glomerellales</taxon>
        <taxon>Plectosphaerellaceae</taxon>
        <taxon>Verticillium</taxon>
    </lineage>
</organism>
<dbReference type="SUPFAM" id="SSF48097">
    <property type="entry name" value="Regulator of G-protein signaling, RGS"/>
    <property type="match status" value="1"/>
</dbReference>
<protein>
    <recommendedName>
        <fullName evidence="4">RGS domain-containing protein</fullName>
    </recommendedName>
</protein>
<proteinExistence type="predicted"/>
<sequence>MKKQKIKRESPNYLSPSPSPDRELSPPRPASVLPDWEATPAIMTSSRPTSAALYSAGPLYHVNPPSLSQILTNTSHPPWTLAAFMAYLSQNHCLETLEFTMDADRYRNAYCQIITEQASPIADGNEHICSLWDKLMQAYIIPELDEAVTIVYELMNDSVLLPFIESLSPAHSETHMEEDYTDASRQGRSRLQLYHHEAMPASGANSRSASRSADLADREGLSDDNHSAASPSTEPMTPPTTPPTSEWAFNTSPGGFQRALTAHNNGWKKMGAKLGFNRKSRTSSRRINPTSSGPADSHQAMSDVSRQDSL</sequence>
<dbReference type="Proteomes" id="UP000288725">
    <property type="component" value="Chromosome 4"/>
</dbReference>
<comment type="caution">
    <text evidence="2">The sequence shown here is derived from an EMBL/GenBank/DDBJ whole genome shotgun (WGS) entry which is preliminary data.</text>
</comment>
<dbReference type="AlphaFoldDB" id="A0A444RYV4"/>
<reference evidence="2 3" key="1">
    <citation type="submission" date="2018-12" db="EMBL/GenBank/DDBJ databases">
        <title>Genome of Verticillium dahliae isolate Getta Getta.</title>
        <authorList>
            <person name="Gardiner D.M."/>
        </authorList>
    </citation>
    <scope>NUCLEOTIDE SEQUENCE [LARGE SCALE GENOMIC DNA]</scope>
    <source>
        <strain evidence="2 3">Getta Getta</strain>
    </source>
</reference>
<feature type="compositionally biased region" description="Polar residues" evidence="1">
    <location>
        <begin position="285"/>
        <end position="304"/>
    </location>
</feature>
<evidence type="ECO:0000313" key="3">
    <source>
        <dbReference type="Proteomes" id="UP000288725"/>
    </source>
</evidence>
<name>A0A444RYV4_VERDA</name>
<accession>A0A444RYV4</accession>
<dbReference type="InterPro" id="IPR036305">
    <property type="entry name" value="RGS_sf"/>
</dbReference>
<gene>
    <name evidence="2" type="ORF">VDGE_21664</name>
</gene>
<dbReference type="Gene3D" id="1.10.167.10">
    <property type="entry name" value="Regulator of G-protein Signalling 4, domain 2"/>
    <property type="match status" value="1"/>
</dbReference>
<feature type="region of interest" description="Disordered" evidence="1">
    <location>
        <begin position="199"/>
        <end position="310"/>
    </location>
</feature>
<dbReference type="EMBL" id="RSDZ01000052">
    <property type="protein sequence ID" value="RXG46305.1"/>
    <property type="molecule type" value="Genomic_DNA"/>
</dbReference>
<evidence type="ECO:0000256" key="1">
    <source>
        <dbReference type="SAM" id="MobiDB-lite"/>
    </source>
</evidence>
<feature type="region of interest" description="Disordered" evidence="1">
    <location>
        <begin position="1"/>
        <end position="31"/>
    </location>
</feature>
<feature type="compositionally biased region" description="Low complexity" evidence="1">
    <location>
        <begin position="201"/>
        <end position="213"/>
    </location>
</feature>